<dbReference type="OrthoDB" id="1658288at2759"/>
<keyword evidence="3" id="KW-1185">Reference proteome</keyword>
<dbReference type="Gene3D" id="1.25.40.10">
    <property type="entry name" value="Tetratricopeptide repeat domain"/>
    <property type="match status" value="1"/>
</dbReference>
<gene>
    <name evidence="2" type="ORF">K469DRAFT_552357</name>
</gene>
<reference evidence="2" key="1">
    <citation type="journal article" date="2020" name="Stud. Mycol.">
        <title>101 Dothideomycetes genomes: a test case for predicting lifestyles and emergence of pathogens.</title>
        <authorList>
            <person name="Haridas S."/>
            <person name="Albert R."/>
            <person name="Binder M."/>
            <person name="Bloem J."/>
            <person name="Labutti K."/>
            <person name="Salamov A."/>
            <person name="Andreopoulos B."/>
            <person name="Baker S."/>
            <person name="Barry K."/>
            <person name="Bills G."/>
            <person name="Bluhm B."/>
            <person name="Cannon C."/>
            <person name="Castanera R."/>
            <person name="Culley D."/>
            <person name="Daum C."/>
            <person name="Ezra D."/>
            <person name="Gonzalez J."/>
            <person name="Henrissat B."/>
            <person name="Kuo A."/>
            <person name="Liang C."/>
            <person name="Lipzen A."/>
            <person name="Lutzoni F."/>
            <person name="Magnuson J."/>
            <person name="Mondo S."/>
            <person name="Nolan M."/>
            <person name="Ohm R."/>
            <person name="Pangilinan J."/>
            <person name="Park H.-J."/>
            <person name="Ramirez L."/>
            <person name="Alfaro M."/>
            <person name="Sun H."/>
            <person name="Tritt A."/>
            <person name="Yoshinaga Y."/>
            <person name="Zwiers L.-H."/>
            <person name="Turgeon B."/>
            <person name="Goodwin S."/>
            <person name="Spatafora J."/>
            <person name="Crous P."/>
            <person name="Grigoriev I."/>
        </authorList>
    </citation>
    <scope>NUCLEOTIDE SEQUENCE</scope>
    <source>
        <strain evidence="2">CBS 207.26</strain>
    </source>
</reference>
<keyword evidence="1" id="KW-0802">TPR repeat</keyword>
<dbReference type="PROSITE" id="PS50005">
    <property type="entry name" value="TPR"/>
    <property type="match status" value="1"/>
</dbReference>
<dbReference type="InterPro" id="IPR011990">
    <property type="entry name" value="TPR-like_helical_dom_sf"/>
</dbReference>
<dbReference type="SUPFAM" id="SSF48452">
    <property type="entry name" value="TPR-like"/>
    <property type="match status" value="1"/>
</dbReference>
<dbReference type="AlphaFoldDB" id="A0A6A6ESP6"/>
<organism evidence="2 3">
    <name type="scientific">Zopfia rhizophila CBS 207.26</name>
    <dbReference type="NCBI Taxonomy" id="1314779"/>
    <lineage>
        <taxon>Eukaryota</taxon>
        <taxon>Fungi</taxon>
        <taxon>Dikarya</taxon>
        <taxon>Ascomycota</taxon>
        <taxon>Pezizomycotina</taxon>
        <taxon>Dothideomycetes</taxon>
        <taxon>Dothideomycetes incertae sedis</taxon>
        <taxon>Zopfiaceae</taxon>
        <taxon>Zopfia</taxon>
    </lineage>
</organism>
<sequence>DASMSTLYNRGRSLLMLSELDKAQQCLHSAACYFSGVISDNNNILEKDQKKRFYFRILNDLGETYLRNNNLNQAEQAFRQAFNGQKQYLHESHPATFAVRLNIGRVCAERLQFASARNIFNYIIATYTGWWGRRHSETMRAVDELANSYMRHGKT</sequence>
<accession>A0A6A6ESP6</accession>
<evidence type="ECO:0008006" key="4">
    <source>
        <dbReference type="Google" id="ProtNLM"/>
    </source>
</evidence>
<protein>
    <recommendedName>
        <fullName evidence="4">TPR-like protein</fullName>
    </recommendedName>
</protein>
<dbReference type="InterPro" id="IPR019734">
    <property type="entry name" value="TPR_rpt"/>
</dbReference>
<evidence type="ECO:0000256" key="1">
    <source>
        <dbReference type="PROSITE-ProRule" id="PRU00339"/>
    </source>
</evidence>
<evidence type="ECO:0000313" key="2">
    <source>
        <dbReference type="EMBL" id="KAF2192916.1"/>
    </source>
</evidence>
<feature type="repeat" description="TPR" evidence="1">
    <location>
        <begin position="55"/>
        <end position="88"/>
    </location>
</feature>
<dbReference type="EMBL" id="ML994614">
    <property type="protein sequence ID" value="KAF2192916.1"/>
    <property type="molecule type" value="Genomic_DNA"/>
</dbReference>
<name>A0A6A6ESP6_9PEZI</name>
<evidence type="ECO:0000313" key="3">
    <source>
        <dbReference type="Proteomes" id="UP000800200"/>
    </source>
</evidence>
<feature type="non-terminal residue" evidence="2">
    <location>
        <position position="1"/>
    </location>
</feature>
<proteinExistence type="predicted"/>
<dbReference type="Pfam" id="PF13424">
    <property type="entry name" value="TPR_12"/>
    <property type="match status" value="1"/>
</dbReference>
<dbReference type="Proteomes" id="UP000800200">
    <property type="component" value="Unassembled WGS sequence"/>
</dbReference>